<name>A0A9P0PSD2_ACAOB</name>
<reference evidence="1" key="1">
    <citation type="submission" date="2022-03" db="EMBL/GenBank/DDBJ databases">
        <authorList>
            <person name="Sayadi A."/>
        </authorList>
    </citation>
    <scope>NUCLEOTIDE SEQUENCE</scope>
</reference>
<accession>A0A9P0PSD2</accession>
<keyword evidence="2" id="KW-1185">Reference proteome</keyword>
<dbReference type="Proteomes" id="UP001152888">
    <property type="component" value="Unassembled WGS sequence"/>
</dbReference>
<comment type="caution">
    <text evidence="1">The sequence shown here is derived from an EMBL/GenBank/DDBJ whole genome shotgun (WGS) entry which is preliminary data.</text>
</comment>
<gene>
    <name evidence="1" type="ORF">ACAOBT_LOCUS23551</name>
</gene>
<evidence type="ECO:0000313" key="2">
    <source>
        <dbReference type="Proteomes" id="UP001152888"/>
    </source>
</evidence>
<protein>
    <submittedName>
        <fullName evidence="1">Uncharacterized protein</fullName>
    </submittedName>
</protein>
<evidence type="ECO:0000313" key="1">
    <source>
        <dbReference type="EMBL" id="CAH1997135.1"/>
    </source>
</evidence>
<sequence>MKKQRLMKENKKKLEIMQLEYEERKKREDEVVGLS</sequence>
<organism evidence="1 2">
    <name type="scientific">Acanthoscelides obtectus</name>
    <name type="common">Bean weevil</name>
    <name type="synonym">Bruchus obtectus</name>
    <dbReference type="NCBI Taxonomy" id="200917"/>
    <lineage>
        <taxon>Eukaryota</taxon>
        <taxon>Metazoa</taxon>
        <taxon>Ecdysozoa</taxon>
        <taxon>Arthropoda</taxon>
        <taxon>Hexapoda</taxon>
        <taxon>Insecta</taxon>
        <taxon>Pterygota</taxon>
        <taxon>Neoptera</taxon>
        <taxon>Endopterygota</taxon>
        <taxon>Coleoptera</taxon>
        <taxon>Polyphaga</taxon>
        <taxon>Cucujiformia</taxon>
        <taxon>Chrysomeloidea</taxon>
        <taxon>Chrysomelidae</taxon>
        <taxon>Bruchinae</taxon>
        <taxon>Bruchini</taxon>
        <taxon>Acanthoscelides</taxon>
    </lineage>
</organism>
<proteinExistence type="predicted"/>
<dbReference type="AlphaFoldDB" id="A0A9P0PSD2"/>
<dbReference type="EMBL" id="CAKOFQ010007279">
    <property type="protein sequence ID" value="CAH1997135.1"/>
    <property type="molecule type" value="Genomic_DNA"/>
</dbReference>